<evidence type="ECO:0000313" key="3">
    <source>
        <dbReference type="Proteomes" id="UP000287166"/>
    </source>
</evidence>
<evidence type="ECO:0000259" key="1">
    <source>
        <dbReference type="Pfam" id="PF20231"/>
    </source>
</evidence>
<dbReference type="OrthoDB" id="4743193at2759"/>
<accession>A0A401GYY1</accession>
<sequence length="139" mass="16330">MRKDHFRAIDWWVEHNNLYIKRIYGGKFSNRTKKWILKESALIGVYKNARINLEKMFTLDHRTFKHSPLKLLQTFKKLATYMQKKNTHVFVAGRKSRHTITDALEAGMYKLVTTDTEGLEKDELEVELEVDGTDGDLDV</sequence>
<gene>
    <name evidence="2" type="ORF">SCP_1100390</name>
</gene>
<dbReference type="AlphaFoldDB" id="A0A401GYY1"/>
<evidence type="ECO:0000313" key="2">
    <source>
        <dbReference type="EMBL" id="GBE87364.1"/>
    </source>
</evidence>
<proteinExistence type="predicted"/>
<dbReference type="InParanoid" id="A0A401GYY1"/>
<reference evidence="2 3" key="1">
    <citation type="journal article" date="2018" name="Sci. Rep.">
        <title>Genome sequence of the cauliflower mushroom Sparassis crispa (Hanabiratake) and its association with beneficial usage.</title>
        <authorList>
            <person name="Kiyama R."/>
            <person name="Furutani Y."/>
            <person name="Kawaguchi K."/>
            <person name="Nakanishi T."/>
        </authorList>
    </citation>
    <scope>NUCLEOTIDE SEQUENCE [LARGE SCALE GENOMIC DNA]</scope>
</reference>
<comment type="caution">
    <text evidence="2">The sequence shown here is derived from an EMBL/GenBank/DDBJ whole genome shotgun (WGS) entry which is preliminary data.</text>
</comment>
<name>A0A401GYY1_9APHY</name>
<dbReference type="STRING" id="139825.A0A401GYY1"/>
<dbReference type="Pfam" id="PF20231">
    <property type="entry name" value="DUF6589"/>
    <property type="match status" value="1"/>
</dbReference>
<organism evidence="2 3">
    <name type="scientific">Sparassis crispa</name>
    <dbReference type="NCBI Taxonomy" id="139825"/>
    <lineage>
        <taxon>Eukaryota</taxon>
        <taxon>Fungi</taxon>
        <taxon>Dikarya</taxon>
        <taxon>Basidiomycota</taxon>
        <taxon>Agaricomycotina</taxon>
        <taxon>Agaricomycetes</taxon>
        <taxon>Polyporales</taxon>
        <taxon>Sparassidaceae</taxon>
        <taxon>Sparassis</taxon>
    </lineage>
</organism>
<dbReference type="EMBL" id="BFAD01000011">
    <property type="protein sequence ID" value="GBE87364.1"/>
    <property type="molecule type" value="Genomic_DNA"/>
</dbReference>
<dbReference type="InterPro" id="IPR046496">
    <property type="entry name" value="DUF6589"/>
</dbReference>
<dbReference type="GeneID" id="38784281"/>
<protein>
    <recommendedName>
        <fullName evidence="1">DUF6589 domain-containing protein</fullName>
    </recommendedName>
</protein>
<dbReference type="Proteomes" id="UP000287166">
    <property type="component" value="Unassembled WGS sequence"/>
</dbReference>
<feature type="domain" description="DUF6589" evidence="1">
    <location>
        <begin position="3"/>
        <end position="66"/>
    </location>
</feature>
<keyword evidence="3" id="KW-1185">Reference proteome</keyword>
<dbReference type="RefSeq" id="XP_027618277.1">
    <property type="nucleotide sequence ID" value="XM_027762476.1"/>
</dbReference>